<sequence length="277" mass="30813">MAANTQRQEEEGGCRRDLIAMVRDQSKPMAPEPTGMEPRLDPLDDIRAVLFDVYGTLFISGAGEVGSAAAVDRDELRERIRRAHREARARGVAHPEVDIRELWSTPDRDCANVERAVVEYECRVNPAWPMPGAKSVVDTLRTAGYPLGIVSNAQFYTPILFAALWGASPREAGFDPGLCAWSWKIGEAKPSLRMFRDVLTRLAERGIEPQQTLYVGNDMRNDVLTAARSGCRTALFAGDRRSLRLRGDDPDCRGLRPDLVITEWTQLPGALPARGRR</sequence>
<organism evidence="1 2">
    <name type="scientific">Kiritimatiella glycovorans</name>
    <dbReference type="NCBI Taxonomy" id="1307763"/>
    <lineage>
        <taxon>Bacteria</taxon>
        <taxon>Pseudomonadati</taxon>
        <taxon>Kiritimatiellota</taxon>
        <taxon>Kiritimatiellia</taxon>
        <taxon>Kiritimatiellales</taxon>
        <taxon>Kiritimatiellaceae</taxon>
        <taxon>Kiritimatiella</taxon>
    </lineage>
</organism>
<dbReference type="EMBL" id="CP010904">
    <property type="protein sequence ID" value="AKJ63506.1"/>
    <property type="molecule type" value="Genomic_DNA"/>
</dbReference>
<reference evidence="1 2" key="2">
    <citation type="journal article" date="2016" name="ISME J.">
        <title>Characterization of the first cultured representative of Verrucomicrobia subdivision 5 indicates the proposal of a novel phylum.</title>
        <authorList>
            <person name="Spring S."/>
            <person name="Bunk B."/>
            <person name="Sproer C."/>
            <person name="Schumann P."/>
            <person name="Rohde M."/>
            <person name="Tindall B.J."/>
            <person name="Klenk H.P."/>
        </authorList>
    </citation>
    <scope>NUCLEOTIDE SEQUENCE [LARGE SCALE GENOMIC DNA]</scope>
    <source>
        <strain evidence="1 2">L21-Fru-AB</strain>
    </source>
</reference>
<dbReference type="InterPro" id="IPR036412">
    <property type="entry name" value="HAD-like_sf"/>
</dbReference>
<dbReference type="Gene3D" id="3.40.50.1000">
    <property type="entry name" value="HAD superfamily/HAD-like"/>
    <property type="match status" value="1"/>
</dbReference>
<dbReference type="SUPFAM" id="SSF56784">
    <property type="entry name" value="HAD-like"/>
    <property type="match status" value="1"/>
</dbReference>
<proteinExistence type="predicted"/>
<dbReference type="PANTHER" id="PTHR46191:SF2">
    <property type="entry name" value="HALOACID DEHALOGENASE-LIKE HYDROLASE DOMAIN-CONTAINING PROTEIN 3"/>
    <property type="match status" value="1"/>
</dbReference>
<name>A0A0G3EAL3_9BACT</name>
<dbReference type="KEGG" id="vbl:L21SP4_00222"/>
<accession>A0A0G3EAL3</accession>
<dbReference type="Pfam" id="PF00702">
    <property type="entry name" value="Hydrolase"/>
    <property type="match status" value="1"/>
</dbReference>
<dbReference type="PATRIC" id="fig|1609981.3.peg.235"/>
<dbReference type="OrthoDB" id="9794086at2"/>
<dbReference type="InterPro" id="IPR051828">
    <property type="entry name" value="HAD-like_hydrolase_domain"/>
</dbReference>
<dbReference type="SFLD" id="SFLDS00003">
    <property type="entry name" value="Haloacid_Dehalogenase"/>
    <property type="match status" value="1"/>
</dbReference>
<dbReference type="PANTHER" id="PTHR46191">
    <property type="match status" value="1"/>
</dbReference>
<gene>
    <name evidence="1" type="ORF">L21SP4_00222</name>
</gene>
<dbReference type="PRINTS" id="PR00413">
    <property type="entry name" value="HADHALOGNASE"/>
</dbReference>
<dbReference type="InterPro" id="IPR023214">
    <property type="entry name" value="HAD_sf"/>
</dbReference>
<protein>
    <submittedName>
        <fullName evidence="1">Phosphoglycolate phosphatase</fullName>
    </submittedName>
</protein>
<dbReference type="STRING" id="1307763.L21SP4_00222"/>
<evidence type="ECO:0000313" key="1">
    <source>
        <dbReference type="EMBL" id="AKJ63506.1"/>
    </source>
</evidence>
<dbReference type="InterPro" id="IPR006439">
    <property type="entry name" value="HAD-SF_hydro_IA"/>
</dbReference>
<reference evidence="2" key="1">
    <citation type="submission" date="2015-02" db="EMBL/GenBank/DDBJ databases">
        <title>Description and complete genome sequence of the first cultured representative of the subdivision 5 of the Verrucomicrobia phylum.</title>
        <authorList>
            <person name="Spring S."/>
            <person name="Bunk B."/>
            <person name="Sproer C."/>
            <person name="Klenk H.-P."/>
        </authorList>
    </citation>
    <scope>NUCLEOTIDE SEQUENCE [LARGE SCALE GENOMIC DNA]</scope>
    <source>
        <strain evidence="2">L21-Fru-AB</strain>
    </source>
</reference>
<dbReference type="AlphaFoldDB" id="A0A0G3EAL3"/>
<keyword evidence="2" id="KW-1185">Reference proteome</keyword>
<dbReference type="SFLD" id="SFLDG01129">
    <property type="entry name" value="C1.5:_HAD__Beta-PGM__Phosphata"/>
    <property type="match status" value="1"/>
</dbReference>
<evidence type="ECO:0000313" key="2">
    <source>
        <dbReference type="Proteomes" id="UP000035268"/>
    </source>
</evidence>
<dbReference type="RefSeq" id="WP_052880932.1">
    <property type="nucleotide sequence ID" value="NZ_CP010904.1"/>
</dbReference>
<dbReference type="Proteomes" id="UP000035268">
    <property type="component" value="Chromosome"/>
</dbReference>